<sequence>MAMVAENKQPMARAPLVPELPPVPPPPPPLPQPYKHRCRVCRKGFMCGRALGGHMRSHGVTDGGELSADDDDDSGASGSSAGDSSEAAGSASAATAKRMCNYGGDEQEQEEGGGDAQNDGEEGEDLALAAGGWSKRKRTRRAKVMVVIGNDDSQIDEQLSGTSREEEDLANCLVMLASSSSSTVQPQAVIHMDKQTSAAAVANKLEHEQRNRLLLPPQPISMVAPAAPQLKLLAPPPHLLPPPQQHVSSTVPRGMFECKACKKVFTSHQALGGHRASHKKVKGCFAAKLESSRGDQQQPQPQPGAASPVKVVVEAIPAIINTEPSSVDGNAEGSTTNAETTAVVATTAELTFMQVDELVPAPTTGASPFVKKKGKVHECSVCHRVFMSGQALGGHKRCHWLTTGAAAGDPTAAAAKLPRFVTQDHVMHAMCQQLTLGRRVLDASDPFLDLNNMPTNALADTAAATRLQQEAELNDRSMLSLNAPASLYMHSWAAHSNASNNMNTATSGQYGVTEATATEDEADSSMSAKRAKISDLKDMNMAGETSPWLQVGIALPSDSN</sequence>
<organism evidence="4 5">
    <name type="scientific">Paspalum notatum var. saurae</name>
    <dbReference type="NCBI Taxonomy" id="547442"/>
    <lineage>
        <taxon>Eukaryota</taxon>
        <taxon>Viridiplantae</taxon>
        <taxon>Streptophyta</taxon>
        <taxon>Embryophyta</taxon>
        <taxon>Tracheophyta</taxon>
        <taxon>Spermatophyta</taxon>
        <taxon>Magnoliopsida</taxon>
        <taxon>Liliopsida</taxon>
        <taxon>Poales</taxon>
        <taxon>Poaceae</taxon>
        <taxon>PACMAD clade</taxon>
        <taxon>Panicoideae</taxon>
        <taxon>Andropogonodae</taxon>
        <taxon>Paspaleae</taxon>
        <taxon>Paspalinae</taxon>
        <taxon>Paspalum</taxon>
    </lineage>
</organism>
<evidence type="ECO:0000313" key="4">
    <source>
        <dbReference type="EMBL" id="WVZ74332.1"/>
    </source>
</evidence>
<dbReference type="InterPro" id="IPR036236">
    <property type="entry name" value="Znf_C2H2_sf"/>
</dbReference>
<dbReference type="Proteomes" id="UP001341281">
    <property type="component" value="Chromosome 05"/>
</dbReference>
<dbReference type="AlphaFoldDB" id="A0AAQ3TL79"/>
<dbReference type="Pfam" id="PF13912">
    <property type="entry name" value="zf-C2H2_6"/>
    <property type="match status" value="3"/>
</dbReference>
<dbReference type="PANTHER" id="PTHR47068:SF1">
    <property type="entry name" value="OS02G0659100 PROTEIN"/>
    <property type="match status" value="1"/>
</dbReference>
<gene>
    <name evidence="4" type="ORF">U9M48_022530</name>
</gene>
<evidence type="ECO:0000259" key="3">
    <source>
        <dbReference type="PROSITE" id="PS50157"/>
    </source>
</evidence>
<protein>
    <recommendedName>
        <fullName evidence="3">C2H2-type domain-containing protein</fullName>
    </recommendedName>
</protein>
<dbReference type="InterPro" id="IPR013087">
    <property type="entry name" value="Znf_C2H2_type"/>
</dbReference>
<feature type="domain" description="C2H2-type" evidence="3">
    <location>
        <begin position="377"/>
        <end position="399"/>
    </location>
</feature>
<feature type="domain" description="C2H2-type" evidence="3">
    <location>
        <begin position="36"/>
        <end position="58"/>
    </location>
</feature>
<keyword evidence="1" id="KW-0863">Zinc-finger</keyword>
<dbReference type="GO" id="GO:0008270">
    <property type="term" value="F:zinc ion binding"/>
    <property type="evidence" value="ECO:0007669"/>
    <property type="project" value="UniProtKB-KW"/>
</dbReference>
<reference evidence="4 5" key="1">
    <citation type="submission" date="2024-02" db="EMBL/GenBank/DDBJ databases">
        <title>High-quality chromosome-scale genome assembly of Pensacola bahiagrass (Paspalum notatum Flugge var. saurae).</title>
        <authorList>
            <person name="Vega J.M."/>
            <person name="Podio M."/>
            <person name="Orjuela J."/>
            <person name="Siena L.A."/>
            <person name="Pessino S.C."/>
            <person name="Combes M.C."/>
            <person name="Mariac C."/>
            <person name="Albertini E."/>
            <person name="Pupilli F."/>
            <person name="Ortiz J.P.A."/>
            <person name="Leblanc O."/>
        </authorList>
    </citation>
    <scope>NUCLEOTIDE SEQUENCE [LARGE SCALE GENOMIC DNA]</scope>
    <source>
        <strain evidence="4">R1</strain>
        <tissue evidence="4">Leaf</tissue>
    </source>
</reference>
<dbReference type="SMART" id="SM00355">
    <property type="entry name" value="ZnF_C2H2"/>
    <property type="match status" value="3"/>
</dbReference>
<keyword evidence="1" id="KW-0479">Metal-binding</keyword>
<dbReference type="EMBL" id="CP144749">
    <property type="protein sequence ID" value="WVZ74332.1"/>
    <property type="molecule type" value="Genomic_DNA"/>
</dbReference>
<name>A0AAQ3TL79_PASNO</name>
<accession>A0AAQ3TL79</accession>
<keyword evidence="1" id="KW-0862">Zinc</keyword>
<dbReference type="SUPFAM" id="SSF57667">
    <property type="entry name" value="beta-beta-alpha zinc fingers"/>
    <property type="match status" value="1"/>
</dbReference>
<proteinExistence type="predicted"/>
<feature type="compositionally biased region" description="Pro residues" evidence="2">
    <location>
        <begin position="18"/>
        <end position="31"/>
    </location>
</feature>
<feature type="domain" description="C2H2-type" evidence="3">
    <location>
        <begin position="256"/>
        <end position="283"/>
    </location>
</feature>
<evidence type="ECO:0000313" key="5">
    <source>
        <dbReference type="Proteomes" id="UP001341281"/>
    </source>
</evidence>
<evidence type="ECO:0000256" key="1">
    <source>
        <dbReference type="PROSITE-ProRule" id="PRU00042"/>
    </source>
</evidence>
<feature type="region of interest" description="Disordered" evidence="2">
    <location>
        <begin position="289"/>
        <end position="308"/>
    </location>
</feature>
<feature type="region of interest" description="Disordered" evidence="2">
    <location>
        <begin position="1"/>
        <end position="31"/>
    </location>
</feature>
<keyword evidence="5" id="KW-1185">Reference proteome</keyword>
<dbReference type="PANTHER" id="PTHR47068">
    <property type="entry name" value="OS02G0659100 PROTEIN"/>
    <property type="match status" value="1"/>
</dbReference>
<dbReference type="PROSITE" id="PS00028">
    <property type="entry name" value="ZINC_FINGER_C2H2_1"/>
    <property type="match status" value="3"/>
</dbReference>
<dbReference type="PROSITE" id="PS50157">
    <property type="entry name" value="ZINC_FINGER_C2H2_2"/>
    <property type="match status" value="3"/>
</dbReference>
<feature type="compositionally biased region" description="Low complexity" evidence="2">
    <location>
        <begin position="75"/>
        <end position="92"/>
    </location>
</feature>
<feature type="region of interest" description="Disordered" evidence="2">
    <location>
        <begin position="52"/>
        <end position="92"/>
    </location>
</feature>
<evidence type="ECO:0000256" key="2">
    <source>
        <dbReference type="SAM" id="MobiDB-lite"/>
    </source>
</evidence>